<dbReference type="Gene3D" id="1.10.10.10">
    <property type="entry name" value="Winged helix-like DNA-binding domain superfamily/Winged helix DNA-binding domain"/>
    <property type="match status" value="1"/>
</dbReference>
<evidence type="ECO:0000313" key="2">
    <source>
        <dbReference type="Proteomes" id="UP001629523"/>
    </source>
</evidence>
<proteinExistence type="predicted"/>
<reference evidence="1 2" key="1">
    <citation type="journal article" date="2024" name="Infect. Genet. Evol.">
        <title>Characteristics and comparative genome analysis of Yersinia enterocolitica and related species associated with human infections in Switzerland 2019-2023.</title>
        <authorList>
            <person name="Stevens M.J.A."/>
            <person name="Horlbog J.A."/>
            <person name="Diethelm A."/>
            <person name="Stephan R."/>
            <person name="Nuesch-Inderbinen M."/>
        </authorList>
    </citation>
    <scope>NUCLEOTIDE SEQUENCE [LARGE SCALE GENOMIC DNA]</scope>
    <source>
        <strain evidence="1 2">N20-0302</strain>
    </source>
</reference>
<dbReference type="EMBL" id="JBBEST010000006">
    <property type="protein sequence ID" value="MFM1347569.1"/>
    <property type="molecule type" value="Genomic_DNA"/>
</dbReference>
<dbReference type="GeneID" id="93970984"/>
<sequence length="108" mass="12443">MPLPGYILMEIGNSMNNADVRRLEVLTTLTDFCSESLSKKSSSSSIELCHAPKTRDIANLCDLDIYITRLDLLYWVKKNKVECYSEGRGKDSRWWCRGDKEMHHIDEG</sequence>
<keyword evidence="2" id="KW-1185">Reference proteome</keyword>
<dbReference type="RefSeq" id="WP_077174215.1">
    <property type="nucleotide sequence ID" value="NZ_CABHYG010000013.1"/>
</dbReference>
<accession>A0ABW9F091</accession>
<protein>
    <submittedName>
        <fullName evidence="1">Uncharacterized protein</fullName>
    </submittedName>
</protein>
<gene>
    <name evidence="1" type="ORF">WFP14_13540</name>
</gene>
<dbReference type="Proteomes" id="UP001629523">
    <property type="component" value="Unassembled WGS sequence"/>
</dbReference>
<evidence type="ECO:0000313" key="1">
    <source>
        <dbReference type="EMBL" id="MFM1347569.1"/>
    </source>
</evidence>
<name>A0ABW9F091_9GAMM</name>
<comment type="caution">
    <text evidence="1">The sequence shown here is derived from an EMBL/GenBank/DDBJ whole genome shotgun (WGS) entry which is preliminary data.</text>
</comment>
<dbReference type="InterPro" id="IPR036388">
    <property type="entry name" value="WH-like_DNA-bd_sf"/>
</dbReference>
<organism evidence="1 2">
    <name type="scientific">Yersinia proxima</name>
    <dbReference type="NCBI Taxonomy" id="2890316"/>
    <lineage>
        <taxon>Bacteria</taxon>
        <taxon>Pseudomonadati</taxon>
        <taxon>Pseudomonadota</taxon>
        <taxon>Gammaproteobacteria</taxon>
        <taxon>Enterobacterales</taxon>
        <taxon>Yersiniaceae</taxon>
        <taxon>Yersinia</taxon>
    </lineage>
</organism>